<dbReference type="Pfam" id="PF01019">
    <property type="entry name" value="G_glu_transpept"/>
    <property type="match status" value="1"/>
</dbReference>
<accession>A0A1X2GSM9</accession>
<dbReference type="PRINTS" id="PR01210">
    <property type="entry name" value="GGTRANSPTASE"/>
</dbReference>
<dbReference type="InterPro" id="IPR043138">
    <property type="entry name" value="GGT_lsub"/>
</dbReference>
<dbReference type="EMBL" id="MCGT01000005">
    <property type="protein sequence ID" value="ORX59611.1"/>
    <property type="molecule type" value="Genomic_DNA"/>
</dbReference>
<dbReference type="InterPro" id="IPR043137">
    <property type="entry name" value="GGT_ssub_C"/>
</dbReference>
<dbReference type="Proteomes" id="UP000242146">
    <property type="component" value="Unassembled WGS sequence"/>
</dbReference>
<proteinExistence type="predicted"/>
<keyword evidence="2" id="KW-1185">Reference proteome</keyword>
<dbReference type="PANTHER" id="PTHR43881">
    <property type="entry name" value="GAMMA-GLUTAMYLTRANSPEPTIDASE (AFU_ORTHOLOGUE AFUA_4G13580)"/>
    <property type="match status" value="1"/>
</dbReference>
<protein>
    <submittedName>
        <fullName evidence="1">Gamma-glutamyltranspeptidase</fullName>
    </submittedName>
</protein>
<comment type="caution">
    <text evidence="1">The sequence shown here is derived from an EMBL/GenBank/DDBJ whole genome shotgun (WGS) entry which is preliminary data.</text>
</comment>
<organism evidence="1 2">
    <name type="scientific">Hesseltinella vesiculosa</name>
    <dbReference type="NCBI Taxonomy" id="101127"/>
    <lineage>
        <taxon>Eukaryota</taxon>
        <taxon>Fungi</taxon>
        <taxon>Fungi incertae sedis</taxon>
        <taxon>Mucoromycota</taxon>
        <taxon>Mucoromycotina</taxon>
        <taxon>Mucoromycetes</taxon>
        <taxon>Mucorales</taxon>
        <taxon>Cunninghamellaceae</taxon>
        <taxon>Hesseltinella</taxon>
    </lineage>
</organism>
<sequence length="577" mass="62370">MTSSSLPFLSRRSAVHGRQAMVSSSQPLATQAGIDILKRGGNAADAAVAVAAAIAVTEPTSTGIGGDAFCLYYDAKLKTVRGLNGSGRTPQALTLEWLRSRGIDDVVLPSDSAHTVTVPGAAAAWVDTVDWFGSGNLDLATILAPAVDLAENGFPVSEIASHMWRGQENQLRKTNPDVVVDYLIDGIRGPEEGEIMTLPTLAKTFKTLAEHGKAGFYQGYIAQAIVQAVTSRGGLMTMADLADHASQRVDPISLDFHEYTVWEIPPNGQGITALMALGIIEALQRNGTVDFAKIDHNSGLYMHIVTEALRLAFADTRYYVGDPDVVHVPIEQLLAKEYLAERAQLIDLTKRNDTIQKGYPEKMGNTVYFSVVDDEGNACSFINSTFMAFGSNIIPDGCGFPLHNRGCNFVLIENHPNCIGPGKRPYHTIIPSMITKKKDNGHELEACFGVMGAFMQPQGQVQVILNMLQYLYNPQQALDLPRLCVAPPKQSTNKDVSTAAYSFTDVSQSVVYLEEGVSAEAVEELQAMGHTCYVLQGHARSMMGRGQIIRSKIDPRTGQRVLTAGSDPRGDGHACGW</sequence>
<gene>
    <name evidence="1" type="ORF">DM01DRAFT_1333076</name>
</gene>
<evidence type="ECO:0000313" key="1">
    <source>
        <dbReference type="EMBL" id="ORX59611.1"/>
    </source>
</evidence>
<dbReference type="InterPro" id="IPR029055">
    <property type="entry name" value="Ntn_hydrolases_N"/>
</dbReference>
<dbReference type="PANTHER" id="PTHR43881:SF1">
    <property type="entry name" value="GAMMA-GLUTAMYLTRANSPEPTIDASE (AFU_ORTHOLOGUE AFUA_4G13580)"/>
    <property type="match status" value="1"/>
</dbReference>
<dbReference type="OrthoDB" id="2015213at2759"/>
<evidence type="ECO:0000313" key="2">
    <source>
        <dbReference type="Proteomes" id="UP000242146"/>
    </source>
</evidence>
<reference evidence="1 2" key="1">
    <citation type="submission" date="2016-07" db="EMBL/GenBank/DDBJ databases">
        <title>Pervasive Adenine N6-methylation of Active Genes in Fungi.</title>
        <authorList>
            <consortium name="DOE Joint Genome Institute"/>
            <person name="Mondo S.J."/>
            <person name="Dannebaum R.O."/>
            <person name="Kuo R.C."/>
            <person name="Labutti K."/>
            <person name="Haridas S."/>
            <person name="Kuo A."/>
            <person name="Salamov A."/>
            <person name="Ahrendt S.R."/>
            <person name="Lipzen A."/>
            <person name="Sullivan W."/>
            <person name="Andreopoulos W.B."/>
            <person name="Clum A."/>
            <person name="Lindquist E."/>
            <person name="Daum C."/>
            <person name="Ramamoorthy G.K."/>
            <person name="Gryganskyi A."/>
            <person name="Culley D."/>
            <person name="Magnuson J.K."/>
            <person name="James T.Y."/>
            <person name="O'Malley M.A."/>
            <person name="Stajich J.E."/>
            <person name="Spatafora J.W."/>
            <person name="Visel A."/>
            <person name="Grigoriev I.V."/>
        </authorList>
    </citation>
    <scope>NUCLEOTIDE SEQUENCE [LARGE SCALE GENOMIC DNA]</scope>
    <source>
        <strain evidence="1 2">NRRL 3301</strain>
    </source>
</reference>
<dbReference type="SUPFAM" id="SSF56235">
    <property type="entry name" value="N-terminal nucleophile aminohydrolases (Ntn hydrolases)"/>
    <property type="match status" value="1"/>
</dbReference>
<dbReference type="Gene3D" id="1.10.246.130">
    <property type="match status" value="1"/>
</dbReference>
<dbReference type="AlphaFoldDB" id="A0A1X2GSM9"/>
<name>A0A1X2GSM9_9FUNG</name>
<dbReference type="InterPro" id="IPR052896">
    <property type="entry name" value="GGT-like_enzyme"/>
</dbReference>
<dbReference type="Gene3D" id="3.60.20.40">
    <property type="match status" value="1"/>
</dbReference>
<dbReference type="STRING" id="101127.A0A1X2GSM9"/>